<dbReference type="Proteomes" id="UP000320421">
    <property type="component" value="Chromosome"/>
</dbReference>
<protein>
    <submittedName>
        <fullName evidence="1">Uncharacterized protein</fullName>
    </submittedName>
</protein>
<keyword evidence="2" id="KW-1185">Reference proteome</keyword>
<proteinExistence type="predicted"/>
<reference evidence="1 2" key="1">
    <citation type="submission" date="2019-02" db="EMBL/GenBank/DDBJ databases">
        <title>Deep-cultivation of Planctomycetes and their phenomic and genomic characterization uncovers novel biology.</title>
        <authorList>
            <person name="Wiegand S."/>
            <person name="Jogler M."/>
            <person name="Boedeker C."/>
            <person name="Pinto D."/>
            <person name="Vollmers J."/>
            <person name="Rivas-Marin E."/>
            <person name="Kohn T."/>
            <person name="Peeters S.H."/>
            <person name="Heuer A."/>
            <person name="Rast P."/>
            <person name="Oberbeckmann S."/>
            <person name="Bunk B."/>
            <person name="Jeske O."/>
            <person name="Meyerdierks A."/>
            <person name="Storesund J.E."/>
            <person name="Kallscheuer N."/>
            <person name="Luecker S."/>
            <person name="Lage O.M."/>
            <person name="Pohl T."/>
            <person name="Merkel B.J."/>
            <person name="Hornburger P."/>
            <person name="Mueller R.-W."/>
            <person name="Bruemmer F."/>
            <person name="Labrenz M."/>
            <person name="Spormann A.M."/>
            <person name="Op den Camp H."/>
            <person name="Overmann J."/>
            <person name="Amann R."/>
            <person name="Jetten M.S.M."/>
            <person name="Mascher T."/>
            <person name="Medema M.H."/>
            <person name="Devos D.P."/>
            <person name="Kaster A.-K."/>
            <person name="Ovreas L."/>
            <person name="Rohde M."/>
            <person name="Galperin M.Y."/>
            <person name="Jogler C."/>
        </authorList>
    </citation>
    <scope>NUCLEOTIDE SEQUENCE [LARGE SCALE GENOMIC DNA]</scope>
    <source>
        <strain evidence="1 2">HG66A1</strain>
    </source>
</reference>
<gene>
    <name evidence="1" type="ORF">HG66A1_38300</name>
</gene>
<dbReference type="AlphaFoldDB" id="A0A517PRM6"/>
<evidence type="ECO:0000313" key="2">
    <source>
        <dbReference type="Proteomes" id="UP000320421"/>
    </source>
</evidence>
<accession>A0A517PRM6</accession>
<dbReference type="EMBL" id="CP036266">
    <property type="protein sequence ID" value="QDT22024.1"/>
    <property type="molecule type" value="Genomic_DNA"/>
</dbReference>
<sequence length="72" mass="7668">MSNKGFIPSAATFIRQIRQNLSEGRYSIGDTGFPIIKELVQNADDAGATRLGLCGDCGSMAGNHGNNIRVLQ</sequence>
<evidence type="ECO:0000313" key="1">
    <source>
        <dbReference type="EMBL" id="QDT22024.1"/>
    </source>
</evidence>
<organism evidence="1 2">
    <name type="scientific">Gimesia chilikensis</name>
    <dbReference type="NCBI Taxonomy" id="2605989"/>
    <lineage>
        <taxon>Bacteria</taxon>
        <taxon>Pseudomonadati</taxon>
        <taxon>Planctomycetota</taxon>
        <taxon>Planctomycetia</taxon>
        <taxon>Planctomycetales</taxon>
        <taxon>Planctomycetaceae</taxon>
        <taxon>Gimesia</taxon>
    </lineage>
</organism>
<name>A0A517PRM6_9PLAN</name>